<accession>A0A0D8XJD4</accession>
<reference evidence="1 2" key="1">
    <citation type="submission" date="2013-11" db="EMBL/GenBank/DDBJ databases">
        <title>Draft genome of the bovine lungworm Dictyocaulus viviparus.</title>
        <authorList>
            <person name="Mitreva M."/>
        </authorList>
    </citation>
    <scope>NUCLEOTIDE SEQUENCE [LARGE SCALE GENOMIC DNA]</scope>
    <source>
        <strain evidence="1 2">HannoverDv2000</strain>
    </source>
</reference>
<keyword evidence="2" id="KW-1185">Reference proteome</keyword>
<gene>
    <name evidence="1" type="ORF">DICVIV_10109</name>
</gene>
<sequence length="68" mass="8021">MDRNKYATREENEENWCNEEDKTADHKAEFVCVEICAETEERVVMISRQCLSVAFLMKCFNVVDNNLK</sequence>
<dbReference type="Proteomes" id="UP000053766">
    <property type="component" value="Unassembled WGS sequence"/>
</dbReference>
<reference evidence="2" key="2">
    <citation type="journal article" date="2016" name="Sci. Rep.">
        <title>Dictyocaulus viviparus genome, variome and transcriptome elucidate lungworm biology and support future intervention.</title>
        <authorList>
            <person name="McNulty S.N."/>
            <person name="Strube C."/>
            <person name="Rosa B.A."/>
            <person name="Martin J.C."/>
            <person name="Tyagi R."/>
            <person name="Choi Y.J."/>
            <person name="Wang Q."/>
            <person name="Hallsworth Pepin K."/>
            <person name="Zhang X."/>
            <person name="Ozersky P."/>
            <person name="Wilson R.K."/>
            <person name="Sternberg P.W."/>
            <person name="Gasser R.B."/>
            <person name="Mitreva M."/>
        </authorList>
    </citation>
    <scope>NUCLEOTIDE SEQUENCE [LARGE SCALE GENOMIC DNA]</scope>
    <source>
        <strain evidence="2">HannoverDv2000</strain>
    </source>
</reference>
<dbReference type="AlphaFoldDB" id="A0A0D8XJD4"/>
<name>A0A0D8XJD4_DICVI</name>
<protein>
    <submittedName>
        <fullName evidence="1">Uncharacterized protein</fullName>
    </submittedName>
</protein>
<dbReference type="EMBL" id="KN716519">
    <property type="protein sequence ID" value="KJH43877.1"/>
    <property type="molecule type" value="Genomic_DNA"/>
</dbReference>
<evidence type="ECO:0000313" key="1">
    <source>
        <dbReference type="EMBL" id="KJH43877.1"/>
    </source>
</evidence>
<evidence type="ECO:0000313" key="2">
    <source>
        <dbReference type="Proteomes" id="UP000053766"/>
    </source>
</evidence>
<proteinExistence type="predicted"/>
<organism evidence="1 2">
    <name type="scientific">Dictyocaulus viviparus</name>
    <name type="common">Bovine lungworm</name>
    <dbReference type="NCBI Taxonomy" id="29172"/>
    <lineage>
        <taxon>Eukaryota</taxon>
        <taxon>Metazoa</taxon>
        <taxon>Ecdysozoa</taxon>
        <taxon>Nematoda</taxon>
        <taxon>Chromadorea</taxon>
        <taxon>Rhabditida</taxon>
        <taxon>Rhabditina</taxon>
        <taxon>Rhabditomorpha</taxon>
        <taxon>Strongyloidea</taxon>
        <taxon>Metastrongylidae</taxon>
        <taxon>Dictyocaulus</taxon>
    </lineage>
</organism>